<dbReference type="EMBL" id="QZAL01000001">
    <property type="protein sequence ID" value="THW53120.1"/>
    <property type="molecule type" value="Genomic_DNA"/>
</dbReference>
<sequence length="150" mass="17013">MCNDSLLKKEEYYRPLQELFGHVMEVAITHQREAFNLLLGATWQIVTKLIARFGEAQISPSSLQYTGFRSAPVSYMYHSLLATVYAAKLILEQFPSVVNSFVAVSNWTEFGDIAAVARQKEQRLAAIGNMRSLARFLRFALMVNETMVKT</sequence>
<dbReference type="Proteomes" id="UP000310687">
    <property type="component" value="Unassembled WGS sequence"/>
</dbReference>
<accession>A0A4S8YQ96</accession>
<reference evidence="1 2" key="1">
    <citation type="submission" date="2018-10" db="EMBL/GenBank/DDBJ databases">
        <title>Fifty Aureobasidium pullulans genomes reveal a recombining polyextremotolerant generalist.</title>
        <authorList>
            <person name="Gostincar C."/>
            <person name="Turk M."/>
            <person name="Zajc J."/>
            <person name="Gunde-Cimerman N."/>
        </authorList>
    </citation>
    <scope>NUCLEOTIDE SEQUENCE [LARGE SCALE GENOMIC DNA]</scope>
    <source>
        <strain evidence="1 2">EXF-11013</strain>
    </source>
</reference>
<proteinExistence type="predicted"/>
<gene>
    <name evidence="1" type="ORF">D6D22_00111</name>
</gene>
<organism evidence="1 2">
    <name type="scientific">Aureobasidium pullulans</name>
    <name type="common">Black yeast</name>
    <name type="synonym">Pullularia pullulans</name>
    <dbReference type="NCBI Taxonomy" id="5580"/>
    <lineage>
        <taxon>Eukaryota</taxon>
        <taxon>Fungi</taxon>
        <taxon>Dikarya</taxon>
        <taxon>Ascomycota</taxon>
        <taxon>Pezizomycotina</taxon>
        <taxon>Dothideomycetes</taxon>
        <taxon>Dothideomycetidae</taxon>
        <taxon>Dothideales</taxon>
        <taxon>Saccotheciaceae</taxon>
        <taxon>Aureobasidium</taxon>
    </lineage>
</organism>
<name>A0A4S8YQ96_AURPU</name>
<evidence type="ECO:0000313" key="2">
    <source>
        <dbReference type="Proteomes" id="UP000310687"/>
    </source>
</evidence>
<protein>
    <submittedName>
        <fullName evidence="1">Uncharacterized protein</fullName>
    </submittedName>
</protein>
<evidence type="ECO:0000313" key="1">
    <source>
        <dbReference type="EMBL" id="THW53120.1"/>
    </source>
</evidence>
<dbReference type="AlphaFoldDB" id="A0A4S8YQ96"/>
<comment type="caution">
    <text evidence="1">The sequence shown here is derived from an EMBL/GenBank/DDBJ whole genome shotgun (WGS) entry which is preliminary data.</text>
</comment>